<evidence type="ECO:0000256" key="1">
    <source>
        <dbReference type="SAM" id="Phobius"/>
    </source>
</evidence>
<keyword evidence="3" id="KW-1185">Reference proteome</keyword>
<protein>
    <recommendedName>
        <fullName evidence="4">Anti-sigma factor</fullName>
    </recommendedName>
</protein>
<dbReference type="RefSeq" id="WP_064439979.1">
    <property type="nucleotide sequence ID" value="NZ_BDDI01000006.1"/>
</dbReference>
<dbReference type="Proteomes" id="UP000567922">
    <property type="component" value="Unassembled WGS sequence"/>
</dbReference>
<keyword evidence="1" id="KW-1133">Transmembrane helix</keyword>
<evidence type="ECO:0000313" key="2">
    <source>
        <dbReference type="EMBL" id="MBB3038104.1"/>
    </source>
</evidence>
<evidence type="ECO:0000313" key="3">
    <source>
        <dbReference type="Proteomes" id="UP000567922"/>
    </source>
</evidence>
<comment type="caution">
    <text evidence="2">The sequence shown here is derived from an EMBL/GenBank/DDBJ whole genome shotgun (WGS) entry which is preliminary data.</text>
</comment>
<keyword evidence="1" id="KW-0472">Membrane</keyword>
<name>A0A839RPS1_9ACTN</name>
<dbReference type="EMBL" id="JACHWS010000002">
    <property type="protein sequence ID" value="MBB3038104.1"/>
    <property type="molecule type" value="Genomic_DNA"/>
</dbReference>
<feature type="transmembrane region" description="Helical" evidence="1">
    <location>
        <begin position="121"/>
        <end position="142"/>
    </location>
</feature>
<dbReference type="AlphaFoldDB" id="A0A839RPS1"/>
<proteinExistence type="predicted"/>
<gene>
    <name evidence="2" type="ORF">FHU29_002553</name>
</gene>
<organism evidence="2 3">
    <name type="scientific">Hoyosella altamirensis</name>
    <dbReference type="NCBI Taxonomy" id="616997"/>
    <lineage>
        <taxon>Bacteria</taxon>
        <taxon>Bacillati</taxon>
        <taxon>Actinomycetota</taxon>
        <taxon>Actinomycetes</taxon>
        <taxon>Mycobacteriales</taxon>
        <taxon>Hoyosellaceae</taxon>
        <taxon>Hoyosella</taxon>
    </lineage>
</organism>
<reference evidence="2 3" key="1">
    <citation type="submission" date="2020-08" db="EMBL/GenBank/DDBJ databases">
        <title>Sequencing the genomes of 1000 actinobacteria strains.</title>
        <authorList>
            <person name="Klenk H.-P."/>
        </authorList>
    </citation>
    <scope>NUCLEOTIDE SEQUENCE [LARGE SCALE GENOMIC DNA]</scope>
    <source>
        <strain evidence="2 3">DSM 45258</strain>
    </source>
</reference>
<evidence type="ECO:0008006" key="4">
    <source>
        <dbReference type="Google" id="ProtNLM"/>
    </source>
</evidence>
<dbReference type="OrthoDB" id="4762032at2"/>
<sequence>MPEDAHLTQNAPIVVPEPPFSREVLADLDAGVYPEAVASHMRAHIQADPHAAPVLAALSTIRSELSQLQCQPGACEDIPAEFSARLTAAIEQATAEASGTSGTQPANVSQLHRNRRWNRSVLAVLAGTAAAGIAVFAGVAVLDTPSASPAFSAQPSNQVAGDATTGPLSAFGSRAETGQLSGSALGACLGEHGFPADTPLLGSSVEVVGGERTVRLLLPETHGTRVVALTVRPDCGAGNPALISRTVLGS</sequence>
<keyword evidence="1" id="KW-0812">Transmembrane</keyword>
<accession>A0A839RPS1</accession>